<dbReference type="KEGG" id="vg:6449960"/>
<evidence type="ECO:0000256" key="1">
    <source>
        <dbReference type="SAM" id="MobiDB-lite"/>
    </source>
</evidence>
<gene>
    <name evidence="2" type="ORF">Nigel_83</name>
</gene>
<organism evidence="2 3">
    <name type="scientific">Mycobacterium phage Nigel</name>
    <dbReference type="NCBI Taxonomy" id="543152"/>
    <lineage>
        <taxon>Viruses</taxon>
        <taxon>Duplodnaviria</taxon>
        <taxon>Heunggongvirae</taxon>
        <taxon>Uroviricota</taxon>
        <taxon>Caudoviricetes</taxon>
        <taxon>Bclasvirinae</taxon>
        <taxon>Coopervirus</taxon>
        <taxon>Coopervirus nigel</taxon>
    </lineage>
</organism>
<dbReference type="Proteomes" id="UP000000620">
    <property type="component" value="Segment"/>
</dbReference>
<feature type="region of interest" description="Disordered" evidence="1">
    <location>
        <begin position="50"/>
        <end position="81"/>
    </location>
</feature>
<reference evidence="2 3" key="1">
    <citation type="submission" date="2008-05" db="EMBL/GenBank/DDBJ databases">
        <authorList>
            <person name="Scanlon M.A."/>
            <person name="Jacobs-Sera D."/>
            <person name="Hendrix R.W."/>
            <person name="Hatfull G.H."/>
        </authorList>
    </citation>
    <scope>NUCLEOTIDE SEQUENCE [LARGE SCALE GENOMIC DNA]</scope>
</reference>
<accession>B3VM12</accession>
<proteinExistence type="predicted"/>
<feature type="compositionally biased region" description="Low complexity" evidence="1">
    <location>
        <begin position="56"/>
        <end position="67"/>
    </location>
</feature>
<protein>
    <submittedName>
        <fullName evidence="2">Uncharacterized protein</fullName>
    </submittedName>
</protein>
<evidence type="ECO:0000313" key="3">
    <source>
        <dbReference type="Proteomes" id="UP000000620"/>
    </source>
</evidence>
<keyword evidence="3" id="KW-1185">Reference proteome</keyword>
<dbReference type="GeneID" id="6449960"/>
<name>B3VM12_9CAUD</name>
<dbReference type="EMBL" id="EU770221">
    <property type="protein sequence ID" value="ACF05086.1"/>
    <property type="molecule type" value="Genomic_DNA"/>
</dbReference>
<dbReference type="RefSeq" id="YP_002003922.1">
    <property type="nucleotide sequence ID" value="NC_011044.1"/>
</dbReference>
<sequence>MDPDAALAEMLDIARTDQSEYHDGIHRLCELTLGLHGWLARGGFLPAAWASGRGEAGSPASGSHSPGNPDQDTDAHHEFEPMPGGDVCMYVLASGGRCMKFEGDHQ</sequence>
<evidence type="ECO:0000313" key="2">
    <source>
        <dbReference type="EMBL" id="ACF05086.1"/>
    </source>
</evidence>
<dbReference type="OrthoDB" id="27695at10239"/>